<evidence type="ECO:0000256" key="3">
    <source>
        <dbReference type="SAM" id="MobiDB-lite"/>
    </source>
</evidence>
<evidence type="ECO:0000259" key="4">
    <source>
        <dbReference type="SMART" id="SM00322"/>
    </source>
</evidence>
<dbReference type="Gene3D" id="3.30.310.210">
    <property type="match status" value="1"/>
</dbReference>
<evidence type="ECO:0000256" key="1">
    <source>
        <dbReference type="ARBA" id="ARBA00022737"/>
    </source>
</evidence>
<name>A0A811KN68_9BILA</name>
<reference evidence="5" key="1">
    <citation type="submission" date="2020-09" db="EMBL/GenBank/DDBJ databases">
        <authorList>
            <person name="Kikuchi T."/>
        </authorList>
    </citation>
    <scope>NUCLEOTIDE SEQUENCE</scope>
    <source>
        <strain evidence="5">SH1</strain>
    </source>
</reference>
<protein>
    <recommendedName>
        <fullName evidence="4">K Homology domain-containing protein</fullName>
    </recommendedName>
</protein>
<proteinExistence type="predicted"/>
<feature type="domain" description="K Homology" evidence="4">
    <location>
        <begin position="153"/>
        <end position="223"/>
    </location>
</feature>
<dbReference type="EMBL" id="CAJFDH010000003">
    <property type="protein sequence ID" value="CAD5216781.1"/>
    <property type="molecule type" value="Genomic_DNA"/>
</dbReference>
<feature type="compositionally biased region" description="Low complexity" evidence="3">
    <location>
        <begin position="237"/>
        <end position="246"/>
    </location>
</feature>
<keyword evidence="1" id="KW-0677">Repeat</keyword>
<keyword evidence="6" id="KW-1185">Reference proteome</keyword>
<keyword evidence="2" id="KW-0694">RNA-binding</keyword>
<feature type="region of interest" description="Disordered" evidence="3">
    <location>
        <begin position="60"/>
        <end position="85"/>
    </location>
</feature>
<dbReference type="AlphaFoldDB" id="A0A811KN68"/>
<dbReference type="InterPro" id="IPR004087">
    <property type="entry name" value="KH_dom"/>
</dbReference>
<feature type="region of interest" description="Disordered" evidence="3">
    <location>
        <begin position="229"/>
        <end position="253"/>
    </location>
</feature>
<dbReference type="SUPFAM" id="SSF54791">
    <property type="entry name" value="Eukaryotic type KH-domain (KH-domain type I)"/>
    <property type="match status" value="2"/>
</dbReference>
<evidence type="ECO:0000313" key="5">
    <source>
        <dbReference type="EMBL" id="CAD5216781.1"/>
    </source>
</evidence>
<dbReference type="EMBL" id="CAJFCW020000003">
    <property type="protein sequence ID" value="CAG9106614.1"/>
    <property type="molecule type" value="Genomic_DNA"/>
</dbReference>
<dbReference type="Proteomes" id="UP000783686">
    <property type="component" value="Unassembled WGS sequence"/>
</dbReference>
<dbReference type="PANTHER" id="PTHR10288">
    <property type="entry name" value="KH DOMAIN CONTAINING RNA BINDING PROTEIN"/>
    <property type="match status" value="1"/>
</dbReference>
<dbReference type="InterPro" id="IPR036612">
    <property type="entry name" value="KH_dom_type_1_sf"/>
</dbReference>
<evidence type="ECO:0000256" key="2">
    <source>
        <dbReference type="PROSITE-ProRule" id="PRU00117"/>
    </source>
</evidence>
<dbReference type="OrthoDB" id="752362at2759"/>
<dbReference type="Proteomes" id="UP000614601">
    <property type="component" value="Unassembled WGS sequence"/>
</dbReference>
<sequence length="253" mass="28474">MNPLENGYMHLPQLRKEIALKSVCVFIPNSLIGAIIGSKGAYVKLLQQLTCANVTVEPDKIRSKSPNAKEEKSKDEESKDDVIPNTIDEYSERLSRLILDQALDSAAAAKASNSSDDFERLVTIAGYDDDIIRALFWIYQRSAEVRNIPFGNMVLRVEFLVPSSLAGLIIGKNGQHINELRRMSHRCDINVGKNFTKNEAKISLQGCFGQVMIALSRINFLRKCRDNQMKTMRPNRSRNQNQSNGDRSQKTEA</sequence>
<comment type="caution">
    <text evidence="5">The sequence shown here is derived from an EMBL/GenBank/DDBJ whole genome shotgun (WGS) entry which is preliminary data.</text>
</comment>
<accession>A0A811KN68</accession>
<dbReference type="InterPro" id="IPR004088">
    <property type="entry name" value="KH_dom_type_1"/>
</dbReference>
<dbReference type="SMART" id="SM00322">
    <property type="entry name" value="KH"/>
    <property type="match status" value="2"/>
</dbReference>
<dbReference type="PROSITE" id="PS50084">
    <property type="entry name" value="KH_TYPE_1"/>
    <property type="match status" value="2"/>
</dbReference>
<gene>
    <name evidence="5" type="ORF">BOKJ2_LOCUS6759</name>
</gene>
<dbReference type="Gene3D" id="3.30.1370.10">
    <property type="entry name" value="K Homology domain, type 1"/>
    <property type="match status" value="1"/>
</dbReference>
<dbReference type="GO" id="GO:0003723">
    <property type="term" value="F:RNA binding"/>
    <property type="evidence" value="ECO:0007669"/>
    <property type="project" value="UniProtKB-UniRule"/>
</dbReference>
<organism evidence="5 6">
    <name type="scientific">Bursaphelenchus okinawaensis</name>
    <dbReference type="NCBI Taxonomy" id="465554"/>
    <lineage>
        <taxon>Eukaryota</taxon>
        <taxon>Metazoa</taxon>
        <taxon>Ecdysozoa</taxon>
        <taxon>Nematoda</taxon>
        <taxon>Chromadorea</taxon>
        <taxon>Rhabditida</taxon>
        <taxon>Tylenchina</taxon>
        <taxon>Tylenchomorpha</taxon>
        <taxon>Aphelenchoidea</taxon>
        <taxon>Aphelenchoididae</taxon>
        <taxon>Bursaphelenchus</taxon>
    </lineage>
</organism>
<dbReference type="Pfam" id="PF00013">
    <property type="entry name" value="KH_1"/>
    <property type="match status" value="2"/>
</dbReference>
<feature type="compositionally biased region" description="Basic and acidic residues" evidence="3">
    <location>
        <begin position="60"/>
        <end position="82"/>
    </location>
</feature>
<feature type="domain" description="K Homology" evidence="4">
    <location>
        <begin position="19"/>
        <end position="143"/>
    </location>
</feature>
<evidence type="ECO:0000313" key="6">
    <source>
        <dbReference type="Proteomes" id="UP000614601"/>
    </source>
</evidence>